<dbReference type="InterPro" id="IPR041118">
    <property type="entry name" value="Rx_N"/>
</dbReference>
<organism evidence="8 9">
    <name type="scientific">Ziziphus jujuba</name>
    <name type="common">Chinese jujube</name>
    <name type="synonym">Ziziphus sativa</name>
    <dbReference type="NCBI Taxonomy" id="326968"/>
    <lineage>
        <taxon>Eukaryota</taxon>
        <taxon>Viridiplantae</taxon>
        <taxon>Streptophyta</taxon>
        <taxon>Embryophyta</taxon>
        <taxon>Tracheophyta</taxon>
        <taxon>Spermatophyta</taxon>
        <taxon>Magnoliopsida</taxon>
        <taxon>eudicotyledons</taxon>
        <taxon>Gunneridae</taxon>
        <taxon>Pentapetalae</taxon>
        <taxon>rosids</taxon>
        <taxon>fabids</taxon>
        <taxon>Rosales</taxon>
        <taxon>Rhamnaceae</taxon>
        <taxon>Paliureae</taxon>
        <taxon>Ziziphus</taxon>
    </lineage>
</organism>
<evidence type="ECO:0000313" key="9">
    <source>
        <dbReference type="RefSeq" id="XP_060671002.1"/>
    </source>
</evidence>
<dbReference type="Pfam" id="PF00931">
    <property type="entry name" value="NB-ARC"/>
    <property type="match status" value="1"/>
</dbReference>
<sequence>MAEAIPSSIAETIIRQLGKTAVKEIALFWGVEDELGQLEGTISIIKSVLVYAEKQQLQDEQIKTWLERLEDVVYEADDLADEFSTEALRRQSDDQEFNGQADDKKFHLEKGLQDTQVMIGEWKEHSYEREENIVGRNAEKIDIKKRLFDLKADHENIGIISIVGAGGLGKTTLAQLVINDGEVFDVELIVKEIVKSGEKDPGSIENIPVNRLQKDLQEKIRGKLYLLVLDDVWGIENREKWLKLENLLRDGAGGSRIIVTTRDEMVARIVNGRKESTYNLKTLNEEKAWFLFKKLAFVQGQEPNDHNLVEIGKEIMRKCGGIPLVIRTIGIATDDFLNLTKCKMHDCMHDLATSVTGTKGLFREIIPKFIGKLKHLRYLNLSVNQMEVLPNSITRLQNLQTLNLSHCWRLRALPRDITKLVNFRHLYPEYWGLTHLSHGLGRLTNLQTLPVILLREDSGHGGQLNELKNLNNLRGKLKIVVDKDGIESKGADLRNKEYIQSLELSFWSRMGDDCEDLVPHPNLKELSIKGAYVSDVLLNCVGSLHNLVKFELWAHKECQYLASFNHLPCLKVLKMRDLPALDYISSDDNLLSSSLPFFPSLQQLSQDRIPNLKGWWKSDEAEKKENARILPFFPRLSKLSIMDCPNLISMPPFPYLQEYLRLQNTSIKPFQETLLMETNVLDSDFLPLSKLKTLNVSFIQDLQHFPVQLKSLTSLKELNIIGCPKLQSLSQGFHHLTSLQQVHIRHCEELDMPNGNDAILWHHLGSLSRLELHGLPKPVALPQGLQQVTSPQEIKIFGFENFGICSAMYRQPQIVKGIMY</sequence>
<dbReference type="Gene3D" id="1.20.5.4130">
    <property type="match status" value="1"/>
</dbReference>
<dbReference type="SUPFAM" id="SSF52540">
    <property type="entry name" value="P-loop containing nucleoside triphosphate hydrolases"/>
    <property type="match status" value="1"/>
</dbReference>
<dbReference type="Gene3D" id="3.40.50.300">
    <property type="entry name" value="P-loop containing nucleotide triphosphate hydrolases"/>
    <property type="match status" value="1"/>
</dbReference>
<keyword evidence="2" id="KW-0547">Nucleotide-binding</keyword>
<evidence type="ECO:0000259" key="5">
    <source>
        <dbReference type="Pfam" id="PF00931"/>
    </source>
</evidence>
<dbReference type="Proteomes" id="UP001652623">
    <property type="component" value="Chromosome 2"/>
</dbReference>
<dbReference type="InterPro" id="IPR027417">
    <property type="entry name" value="P-loop_NTPase"/>
</dbReference>
<dbReference type="RefSeq" id="XP_060671002.1">
    <property type="nucleotide sequence ID" value="XM_060815019.1"/>
</dbReference>
<evidence type="ECO:0000259" key="7">
    <source>
        <dbReference type="Pfam" id="PF23598"/>
    </source>
</evidence>
<proteinExistence type="predicted"/>
<dbReference type="GeneID" id="107419111"/>
<keyword evidence="3" id="KW-0611">Plant defense</keyword>
<dbReference type="PANTHER" id="PTHR36766:SF70">
    <property type="entry name" value="DISEASE RESISTANCE PROTEIN RGA4"/>
    <property type="match status" value="1"/>
</dbReference>
<name>A0ABM4A2Q5_ZIZJJ</name>
<dbReference type="PRINTS" id="PR00364">
    <property type="entry name" value="DISEASERSIST"/>
</dbReference>
<dbReference type="Pfam" id="PF18052">
    <property type="entry name" value="Rx_N"/>
    <property type="match status" value="1"/>
</dbReference>
<dbReference type="InterPro" id="IPR055414">
    <property type="entry name" value="LRR_R13L4/SHOC2-like"/>
</dbReference>
<dbReference type="PANTHER" id="PTHR36766">
    <property type="entry name" value="PLANT BROAD-SPECTRUM MILDEW RESISTANCE PROTEIN RPW8"/>
    <property type="match status" value="1"/>
</dbReference>
<evidence type="ECO:0000256" key="2">
    <source>
        <dbReference type="ARBA" id="ARBA00022741"/>
    </source>
</evidence>
<evidence type="ECO:0000256" key="3">
    <source>
        <dbReference type="ARBA" id="ARBA00022821"/>
    </source>
</evidence>
<feature type="domain" description="NB-ARC" evidence="5">
    <location>
        <begin position="153"/>
        <end position="298"/>
    </location>
</feature>
<protein>
    <submittedName>
        <fullName evidence="9">Disease resistance protein RGA3</fullName>
    </submittedName>
</protein>
<feature type="domain" description="Disease resistance R13L4/SHOC-2-like LRR" evidence="7">
    <location>
        <begin position="368"/>
        <end position="605"/>
    </location>
</feature>
<keyword evidence="4" id="KW-0067">ATP-binding</keyword>
<gene>
    <name evidence="9" type="primary">LOC107419111</name>
</gene>
<keyword evidence="8" id="KW-1185">Reference proteome</keyword>
<evidence type="ECO:0000259" key="6">
    <source>
        <dbReference type="Pfam" id="PF18052"/>
    </source>
</evidence>
<evidence type="ECO:0000313" key="8">
    <source>
        <dbReference type="Proteomes" id="UP001652623"/>
    </source>
</evidence>
<evidence type="ECO:0000256" key="4">
    <source>
        <dbReference type="ARBA" id="ARBA00022840"/>
    </source>
</evidence>
<keyword evidence="1" id="KW-0677">Repeat</keyword>
<dbReference type="Pfam" id="PF23598">
    <property type="entry name" value="LRR_14"/>
    <property type="match status" value="1"/>
</dbReference>
<dbReference type="InterPro" id="IPR002182">
    <property type="entry name" value="NB-ARC"/>
</dbReference>
<dbReference type="SUPFAM" id="SSF52047">
    <property type="entry name" value="RNI-like"/>
    <property type="match status" value="1"/>
</dbReference>
<feature type="domain" description="Disease resistance N-terminal" evidence="6">
    <location>
        <begin position="12"/>
        <end position="95"/>
    </location>
</feature>
<dbReference type="InterPro" id="IPR032675">
    <property type="entry name" value="LRR_dom_sf"/>
</dbReference>
<dbReference type="Gene3D" id="3.80.10.10">
    <property type="entry name" value="Ribonuclease Inhibitor"/>
    <property type="match status" value="2"/>
</dbReference>
<accession>A0ABM4A2Q5</accession>
<evidence type="ECO:0000256" key="1">
    <source>
        <dbReference type="ARBA" id="ARBA00022737"/>
    </source>
</evidence>
<dbReference type="SUPFAM" id="SSF52058">
    <property type="entry name" value="L domain-like"/>
    <property type="match status" value="1"/>
</dbReference>
<reference evidence="9" key="1">
    <citation type="submission" date="2025-08" db="UniProtKB">
        <authorList>
            <consortium name="RefSeq"/>
        </authorList>
    </citation>
    <scope>IDENTIFICATION</scope>
    <source>
        <tissue evidence="9">Seedling</tissue>
    </source>
</reference>